<dbReference type="VEuPathDB" id="TrichDB:TVAGG3_0877080"/>
<feature type="compositionally biased region" description="Low complexity" evidence="1">
    <location>
        <begin position="100"/>
        <end position="117"/>
    </location>
</feature>
<reference evidence="2" key="2">
    <citation type="journal article" date="2007" name="Science">
        <title>Draft genome sequence of the sexually transmitted pathogen Trichomonas vaginalis.</title>
        <authorList>
            <person name="Carlton J.M."/>
            <person name="Hirt R.P."/>
            <person name="Silva J.C."/>
            <person name="Delcher A.L."/>
            <person name="Schatz M."/>
            <person name="Zhao Q."/>
            <person name="Wortman J.R."/>
            <person name="Bidwell S.L."/>
            <person name="Alsmark U.C.M."/>
            <person name="Besteiro S."/>
            <person name="Sicheritz-Ponten T."/>
            <person name="Noel C.J."/>
            <person name="Dacks J.B."/>
            <person name="Foster P.G."/>
            <person name="Simillion C."/>
            <person name="Van de Peer Y."/>
            <person name="Miranda-Saavedra D."/>
            <person name="Barton G.J."/>
            <person name="Westrop G.D."/>
            <person name="Mueller S."/>
            <person name="Dessi D."/>
            <person name="Fiori P.L."/>
            <person name="Ren Q."/>
            <person name="Paulsen I."/>
            <person name="Zhang H."/>
            <person name="Bastida-Corcuera F.D."/>
            <person name="Simoes-Barbosa A."/>
            <person name="Brown M.T."/>
            <person name="Hayes R.D."/>
            <person name="Mukherjee M."/>
            <person name="Okumura C.Y."/>
            <person name="Schneider R."/>
            <person name="Smith A.J."/>
            <person name="Vanacova S."/>
            <person name="Villalvazo M."/>
            <person name="Haas B.J."/>
            <person name="Pertea M."/>
            <person name="Feldblyum T.V."/>
            <person name="Utterback T.R."/>
            <person name="Shu C.L."/>
            <person name="Osoegawa K."/>
            <person name="de Jong P.J."/>
            <person name="Hrdy I."/>
            <person name="Horvathova L."/>
            <person name="Zubacova Z."/>
            <person name="Dolezal P."/>
            <person name="Malik S.B."/>
            <person name="Logsdon J.M. Jr."/>
            <person name="Henze K."/>
            <person name="Gupta A."/>
            <person name="Wang C.C."/>
            <person name="Dunne R.L."/>
            <person name="Upcroft J.A."/>
            <person name="Upcroft P."/>
            <person name="White O."/>
            <person name="Salzberg S.L."/>
            <person name="Tang P."/>
            <person name="Chiu C.-H."/>
            <person name="Lee Y.-S."/>
            <person name="Embley T.M."/>
            <person name="Coombs G.H."/>
            <person name="Mottram J.C."/>
            <person name="Tachezy J."/>
            <person name="Fraser-Liggett C.M."/>
            <person name="Johnson P.J."/>
        </authorList>
    </citation>
    <scope>NUCLEOTIDE SEQUENCE [LARGE SCALE GENOMIC DNA]</scope>
    <source>
        <strain evidence="2">G3</strain>
    </source>
</reference>
<dbReference type="RefSeq" id="XP_001315219.1">
    <property type="nucleotide sequence ID" value="XM_001315184.1"/>
</dbReference>
<feature type="compositionally biased region" description="Polar residues" evidence="1">
    <location>
        <begin position="85"/>
        <end position="99"/>
    </location>
</feature>
<dbReference type="AlphaFoldDB" id="A2EWG9"/>
<feature type="compositionally biased region" description="Basic residues" evidence="1">
    <location>
        <begin position="233"/>
        <end position="242"/>
    </location>
</feature>
<dbReference type="VEuPathDB" id="TrichDB:TVAG_325680"/>
<feature type="region of interest" description="Disordered" evidence="1">
    <location>
        <begin position="281"/>
        <end position="330"/>
    </location>
</feature>
<dbReference type="InParanoid" id="A2EWG9"/>
<feature type="region of interest" description="Disordered" evidence="1">
    <location>
        <begin position="180"/>
        <end position="202"/>
    </location>
</feature>
<reference evidence="2" key="1">
    <citation type="submission" date="2006-10" db="EMBL/GenBank/DDBJ databases">
        <authorList>
            <person name="Amadeo P."/>
            <person name="Zhao Q."/>
            <person name="Wortman J."/>
            <person name="Fraser-Liggett C."/>
            <person name="Carlton J."/>
        </authorList>
    </citation>
    <scope>NUCLEOTIDE SEQUENCE</scope>
    <source>
        <strain evidence="2">G3</strain>
    </source>
</reference>
<feature type="compositionally biased region" description="Polar residues" evidence="1">
    <location>
        <begin position="63"/>
        <end position="72"/>
    </location>
</feature>
<dbReference type="Proteomes" id="UP000001542">
    <property type="component" value="Unassembled WGS sequence"/>
</dbReference>
<evidence type="ECO:0000256" key="1">
    <source>
        <dbReference type="SAM" id="MobiDB-lite"/>
    </source>
</evidence>
<evidence type="ECO:0000313" key="2">
    <source>
        <dbReference type="EMBL" id="EAY02996.1"/>
    </source>
</evidence>
<feature type="region of interest" description="Disordered" evidence="1">
    <location>
        <begin position="40"/>
        <end position="129"/>
    </location>
</feature>
<sequence length="357" mass="40649">MQRKRVRKSPAKVANVAGADNEETSEYYYEYIYEYISDNDYSNSNPLTDPEEYISEDEIPLQNIHSAKRTPQSVKSVKSVASASQRSLPTTQGLSPVPTSKSSIRSPMKSPSKSPIKVPHPPAAFGPNKFVSPRRAIVVSYANQNKRPEILKNDENTPRNNRDIPKPQFILVPEDQIKVENMNNNRAKSEGKKRRNSDGEQVQAITDAIKSQEFLVNKEIQQQPIPKAAKTPQTRRLRRANSPRRSMTPNEVQNIRHELAKENFNNEEMKDNNIRRITTTAFDDDITPRRKRRVAPPSQQRVPTYISPRSLTHENNSQASNSINVHAKSPRNYYVTPQRDLANIDISSDDDSDVTYN</sequence>
<proteinExistence type="predicted"/>
<dbReference type="EMBL" id="DS113518">
    <property type="protein sequence ID" value="EAY02996.1"/>
    <property type="molecule type" value="Genomic_DNA"/>
</dbReference>
<keyword evidence="3" id="KW-1185">Reference proteome</keyword>
<accession>A2EWG9</accession>
<protein>
    <submittedName>
        <fullName evidence="2">Uncharacterized protein</fullName>
    </submittedName>
</protein>
<feature type="compositionally biased region" description="Polar residues" evidence="1">
    <location>
        <begin position="297"/>
        <end position="324"/>
    </location>
</feature>
<dbReference type="KEGG" id="tva:4760832"/>
<dbReference type="SMR" id="A2EWG9"/>
<evidence type="ECO:0000313" key="3">
    <source>
        <dbReference type="Proteomes" id="UP000001542"/>
    </source>
</evidence>
<organism evidence="2 3">
    <name type="scientific">Trichomonas vaginalis (strain ATCC PRA-98 / G3)</name>
    <dbReference type="NCBI Taxonomy" id="412133"/>
    <lineage>
        <taxon>Eukaryota</taxon>
        <taxon>Metamonada</taxon>
        <taxon>Parabasalia</taxon>
        <taxon>Trichomonadida</taxon>
        <taxon>Trichomonadidae</taxon>
        <taxon>Trichomonas</taxon>
    </lineage>
</organism>
<feature type="compositionally biased region" description="Low complexity" evidence="1">
    <location>
        <begin position="73"/>
        <end position="84"/>
    </location>
</feature>
<gene>
    <name evidence="2" type="ORF">TVAG_325680</name>
</gene>
<feature type="compositionally biased region" description="Acidic residues" evidence="1">
    <location>
        <begin position="49"/>
        <end position="59"/>
    </location>
</feature>
<feature type="region of interest" description="Disordered" evidence="1">
    <location>
        <begin position="224"/>
        <end position="252"/>
    </location>
</feature>
<name>A2EWG9_TRIV3</name>